<protein>
    <recommendedName>
        <fullName evidence="3">Sulfotransferase family protein</fullName>
    </recommendedName>
</protein>
<proteinExistence type="predicted"/>
<organism evidence="1 2">
    <name type="scientific">Wenxinia saemankumensis</name>
    <dbReference type="NCBI Taxonomy" id="1447782"/>
    <lineage>
        <taxon>Bacteria</taxon>
        <taxon>Pseudomonadati</taxon>
        <taxon>Pseudomonadota</taxon>
        <taxon>Alphaproteobacteria</taxon>
        <taxon>Rhodobacterales</taxon>
        <taxon>Roseobacteraceae</taxon>
        <taxon>Wenxinia</taxon>
    </lineage>
</organism>
<dbReference type="OrthoDB" id="7816979at2"/>
<name>A0A1M6AHF7_9RHOB</name>
<reference evidence="1 2" key="1">
    <citation type="submission" date="2016-11" db="EMBL/GenBank/DDBJ databases">
        <authorList>
            <person name="Jaros S."/>
            <person name="Januszkiewicz K."/>
            <person name="Wedrychowicz H."/>
        </authorList>
    </citation>
    <scope>NUCLEOTIDE SEQUENCE [LARGE SCALE GENOMIC DNA]</scope>
    <source>
        <strain evidence="1 2">DSM 100565</strain>
    </source>
</reference>
<evidence type="ECO:0000313" key="1">
    <source>
        <dbReference type="EMBL" id="SHI35758.1"/>
    </source>
</evidence>
<accession>A0A1M6AHF7</accession>
<gene>
    <name evidence="1" type="ORF">SAMN05444417_0429</name>
</gene>
<dbReference type="AlphaFoldDB" id="A0A1M6AHF7"/>
<dbReference type="RefSeq" id="WP_073326116.1">
    <property type="nucleotide sequence ID" value="NZ_FQYO01000001.1"/>
</dbReference>
<sequence length="302" mass="32324">MQVALHIGAHATEGERLLRSVQKNAEALAAAGILVPPHVQYRRTLRELMQAYAGGTLDPSTAREGALDAILGAARPDRLVMANPAFLCTPNRVFEGRELYPMLGLKLRALSAVFAPDRLELFLALRNPATFVPAVLSRAKATSETALLDGLAPAAIRWSGAIARAREAAPGARLVVWAHEDAPLIWGRLVRRLAGRAGAAGAAEGGPAGSGALLGEHDLLAQIMTEEGLRRYVAYLRTHPPQSAAQSARIIAAFLDKYVRPEEIEEEDLPDWPEAVIAEVTAGYEADLDAIAAMDGVEMIRP</sequence>
<dbReference type="STRING" id="1447782.SAMN05444417_0429"/>
<evidence type="ECO:0008006" key="3">
    <source>
        <dbReference type="Google" id="ProtNLM"/>
    </source>
</evidence>
<evidence type="ECO:0000313" key="2">
    <source>
        <dbReference type="Proteomes" id="UP000184292"/>
    </source>
</evidence>
<dbReference type="EMBL" id="FQYO01000001">
    <property type="protein sequence ID" value="SHI35758.1"/>
    <property type="molecule type" value="Genomic_DNA"/>
</dbReference>
<dbReference type="Proteomes" id="UP000184292">
    <property type="component" value="Unassembled WGS sequence"/>
</dbReference>
<keyword evidence="2" id="KW-1185">Reference proteome</keyword>